<dbReference type="InterPro" id="IPR015943">
    <property type="entry name" value="WD40/YVTN_repeat-like_dom_sf"/>
</dbReference>
<dbReference type="InterPro" id="IPR001680">
    <property type="entry name" value="WD40_rpt"/>
</dbReference>
<dbReference type="AlphaFoldDB" id="A0A3B1E4I0"/>
<keyword evidence="1" id="KW-0853">WD repeat</keyword>
<dbReference type="PANTHER" id="PTHR19848:SF8">
    <property type="entry name" value="F-BOX AND WD REPEAT DOMAIN CONTAINING 7"/>
    <property type="match status" value="1"/>
</dbReference>
<gene>
    <name evidence="3" type="ORF">MNBD_PLANCTO02-1117</name>
</gene>
<keyword evidence="2" id="KW-0677">Repeat</keyword>
<dbReference type="Gene3D" id="2.130.10.10">
    <property type="entry name" value="YVTN repeat-like/Quinoprotein amine dehydrogenase"/>
    <property type="match status" value="2"/>
</dbReference>
<proteinExistence type="predicted"/>
<dbReference type="Pfam" id="PF00400">
    <property type="entry name" value="WD40"/>
    <property type="match status" value="3"/>
</dbReference>
<dbReference type="PROSITE" id="PS50082">
    <property type="entry name" value="WD_REPEATS_2"/>
    <property type="match status" value="2"/>
</dbReference>
<organism evidence="3">
    <name type="scientific">hydrothermal vent metagenome</name>
    <dbReference type="NCBI Taxonomy" id="652676"/>
    <lineage>
        <taxon>unclassified sequences</taxon>
        <taxon>metagenomes</taxon>
        <taxon>ecological metagenomes</taxon>
    </lineage>
</organism>
<dbReference type="EMBL" id="UOGL01000125">
    <property type="protein sequence ID" value="VAX37497.1"/>
    <property type="molecule type" value="Genomic_DNA"/>
</dbReference>
<dbReference type="SMART" id="SM00320">
    <property type="entry name" value="WD40"/>
    <property type="match status" value="3"/>
</dbReference>
<feature type="non-terminal residue" evidence="3">
    <location>
        <position position="1"/>
    </location>
</feature>
<sequence length="162" mass="18010">KSIITGGRDNNIKVWDCNTLGLLSKVNPHQSPISYLTFSADGKNLISGADDGSIRINQYKDILANNSEHQRTTAYQFHKSQICLLASLQGGKFILSGSKTGWPLIHSDSSLRIWNPVTNKLLTTFYLDSQIQSATFLSDGKYILIGTNEGEIHKFRIDNLPK</sequence>
<evidence type="ECO:0000256" key="2">
    <source>
        <dbReference type="ARBA" id="ARBA00022737"/>
    </source>
</evidence>
<dbReference type="PROSITE" id="PS50294">
    <property type="entry name" value="WD_REPEATS_REGION"/>
    <property type="match status" value="2"/>
</dbReference>
<protein>
    <submittedName>
        <fullName evidence="3">Uncharacterized protein</fullName>
    </submittedName>
</protein>
<dbReference type="InterPro" id="IPR036322">
    <property type="entry name" value="WD40_repeat_dom_sf"/>
</dbReference>
<evidence type="ECO:0000256" key="1">
    <source>
        <dbReference type="ARBA" id="ARBA00022574"/>
    </source>
</evidence>
<evidence type="ECO:0000313" key="3">
    <source>
        <dbReference type="EMBL" id="VAX37497.1"/>
    </source>
</evidence>
<dbReference type="SUPFAM" id="SSF50978">
    <property type="entry name" value="WD40 repeat-like"/>
    <property type="match status" value="1"/>
</dbReference>
<reference evidence="3" key="1">
    <citation type="submission" date="2018-06" db="EMBL/GenBank/DDBJ databases">
        <authorList>
            <person name="Zhirakovskaya E."/>
        </authorList>
    </citation>
    <scope>NUCLEOTIDE SEQUENCE</scope>
</reference>
<accession>A0A3B1E4I0</accession>
<name>A0A3B1E4I0_9ZZZZ</name>
<dbReference type="PANTHER" id="PTHR19848">
    <property type="entry name" value="WD40 REPEAT PROTEIN"/>
    <property type="match status" value="1"/>
</dbReference>